<dbReference type="InterPro" id="IPR023214">
    <property type="entry name" value="HAD_sf"/>
</dbReference>
<dbReference type="GO" id="GO:0005829">
    <property type="term" value="C:cytosol"/>
    <property type="evidence" value="ECO:0007669"/>
    <property type="project" value="TreeGrafter"/>
</dbReference>
<evidence type="ECO:0000313" key="5">
    <source>
        <dbReference type="Proteomes" id="UP000244810"/>
    </source>
</evidence>
<dbReference type="PROSITE" id="PS01228">
    <property type="entry name" value="COF_1"/>
    <property type="match status" value="1"/>
</dbReference>
<keyword evidence="3" id="KW-0460">Magnesium</keyword>
<dbReference type="GO" id="GO:0000287">
    <property type="term" value="F:magnesium ion binding"/>
    <property type="evidence" value="ECO:0007669"/>
    <property type="project" value="TreeGrafter"/>
</dbReference>
<keyword evidence="5" id="KW-1185">Reference proteome</keyword>
<dbReference type="Proteomes" id="UP000244810">
    <property type="component" value="Unassembled WGS sequence"/>
</dbReference>
<keyword evidence="2" id="KW-0378">Hydrolase</keyword>
<sequence length="251" mass="26543">MRLIVFTDLDGTLLNHRTYDARPARPMLDRLAGLGVPVILASSKTAAEIAVWQRDLGLTRWPAIVENGAALAEGAFDDSAYRRIRAELARLAAPFRGFGDMKPAEVAALTGLTPETAALAQTRAHSEPGLWQGTEAALPAFLETLKARGITARRGGRFLTLSFGGTKAGRMADLAARFKADTTIALGDAPNDAEMLAAADHAVIVRNDHGPGIAPLPDETRVIRTGASGPEGWREGMAAVLDRLGIGETDG</sequence>
<dbReference type="SFLD" id="SFLDG01142">
    <property type="entry name" value="C2.B.2:_Mannosyl-3-phosphoglyc"/>
    <property type="match status" value="1"/>
</dbReference>
<dbReference type="InterPro" id="IPR006381">
    <property type="entry name" value="HAD-SF-IIB-MPGP"/>
</dbReference>
<dbReference type="RefSeq" id="WP_107754854.1">
    <property type="nucleotide sequence ID" value="NZ_QBKF01000017.1"/>
</dbReference>
<dbReference type="NCBIfam" id="TIGR01486">
    <property type="entry name" value="HAD-SF-IIB-MPGP"/>
    <property type="match status" value="1"/>
</dbReference>
<name>A0A2T7UME1_9RHOB</name>
<dbReference type="SFLD" id="SFLDG01140">
    <property type="entry name" value="C2.B:_Phosphomannomutase_and_P"/>
    <property type="match status" value="1"/>
</dbReference>
<dbReference type="GO" id="GO:0050531">
    <property type="term" value="F:mannosyl-3-phosphoglycerate phosphatase activity"/>
    <property type="evidence" value="ECO:0007669"/>
    <property type="project" value="InterPro"/>
</dbReference>
<dbReference type="GO" id="GO:0051479">
    <property type="term" value="P:mannosylglycerate biosynthetic process"/>
    <property type="evidence" value="ECO:0007669"/>
    <property type="project" value="InterPro"/>
</dbReference>
<dbReference type="OrthoDB" id="193379at2"/>
<evidence type="ECO:0000313" key="4">
    <source>
        <dbReference type="EMBL" id="PVE45872.1"/>
    </source>
</evidence>
<accession>A0A2T7UME1</accession>
<dbReference type="AlphaFoldDB" id="A0A2T7UME1"/>
<proteinExistence type="predicted"/>
<organism evidence="4 5">
    <name type="scientific">Pararhodobacter aggregans</name>
    <dbReference type="NCBI Taxonomy" id="404875"/>
    <lineage>
        <taxon>Bacteria</taxon>
        <taxon>Pseudomonadati</taxon>
        <taxon>Pseudomonadota</taxon>
        <taxon>Alphaproteobacteria</taxon>
        <taxon>Rhodobacterales</taxon>
        <taxon>Paracoccaceae</taxon>
        <taxon>Pararhodobacter</taxon>
    </lineage>
</organism>
<evidence type="ECO:0000256" key="1">
    <source>
        <dbReference type="ARBA" id="ARBA00022723"/>
    </source>
</evidence>
<dbReference type="InterPro" id="IPR006379">
    <property type="entry name" value="HAD-SF_hydro_IIB"/>
</dbReference>
<dbReference type="PANTHER" id="PTHR10000">
    <property type="entry name" value="PHOSPHOSERINE PHOSPHATASE"/>
    <property type="match status" value="1"/>
</dbReference>
<gene>
    <name evidence="4" type="ORF">DDE23_18830</name>
</gene>
<evidence type="ECO:0000256" key="2">
    <source>
        <dbReference type="ARBA" id="ARBA00022801"/>
    </source>
</evidence>
<dbReference type="SFLD" id="SFLDS00003">
    <property type="entry name" value="Haloacid_Dehalogenase"/>
    <property type="match status" value="1"/>
</dbReference>
<evidence type="ECO:0000256" key="3">
    <source>
        <dbReference type="ARBA" id="ARBA00022842"/>
    </source>
</evidence>
<dbReference type="EMBL" id="QDDR01000011">
    <property type="protein sequence ID" value="PVE45872.1"/>
    <property type="molecule type" value="Genomic_DNA"/>
</dbReference>
<reference evidence="4 5" key="1">
    <citation type="journal article" date="2011" name="Syst. Appl. Microbiol.">
        <title>Defluviimonas denitrificans gen. nov., sp. nov., and Pararhodobacter aggregans gen. nov., sp. nov., non-phototrophic Rhodobacteraceae from the biofilter of a marine aquaculture.</title>
        <authorList>
            <person name="Foesel B.U."/>
            <person name="Drake H.L."/>
            <person name="Schramm A."/>
        </authorList>
    </citation>
    <scope>NUCLEOTIDE SEQUENCE [LARGE SCALE GENOMIC DNA]</scope>
    <source>
        <strain evidence="4 5">D1-19</strain>
    </source>
</reference>
<dbReference type="Gene3D" id="3.30.980.20">
    <property type="entry name" value="Putative mannosyl-3-phosphoglycerate phosphatase, domain 2"/>
    <property type="match status" value="1"/>
</dbReference>
<dbReference type="Pfam" id="PF08282">
    <property type="entry name" value="Hydrolase_3"/>
    <property type="match status" value="2"/>
</dbReference>
<comment type="caution">
    <text evidence="4">The sequence shown here is derived from an EMBL/GenBank/DDBJ whole genome shotgun (WGS) entry which is preliminary data.</text>
</comment>
<dbReference type="InterPro" id="IPR036412">
    <property type="entry name" value="HAD-like_sf"/>
</dbReference>
<dbReference type="SUPFAM" id="SSF56784">
    <property type="entry name" value="HAD-like"/>
    <property type="match status" value="1"/>
</dbReference>
<dbReference type="PANTHER" id="PTHR10000:SF8">
    <property type="entry name" value="HAD SUPERFAMILY HYDROLASE-LIKE, TYPE 3"/>
    <property type="match status" value="1"/>
</dbReference>
<dbReference type="NCBIfam" id="TIGR01484">
    <property type="entry name" value="HAD-SF-IIB"/>
    <property type="match status" value="1"/>
</dbReference>
<protein>
    <submittedName>
        <fullName evidence="4">Mannosyl-3-phosphoglycerate phosphatase</fullName>
    </submittedName>
</protein>
<dbReference type="Gene3D" id="3.40.50.1000">
    <property type="entry name" value="HAD superfamily/HAD-like"/>
    <property type="match status" value="1"/>
</dbReference>
<keyword evidence="1" id="KW-0479">Metal-binding</keyword>